<evidence type="ECO:0000259" key="3">
    <source>
        <dbReference type="Pfam" id="PF00656"/>
    </source>
</evidence>
<feature type="transmembrane region" description="Helical" evidence="2">
    <location>
        <begin position="652"/>
        <end position="685"/>
    </location>
</feature>
<feature type="transmembrane region" description="Helical" evidence="2">
    <location>
        <begin position="469"/>
        <end position="493"/>
    </location>
</feature>
<dbReference type="InterPro" id="IPR011600">
    <property type="entry name" value="Pept_C14_caspase"/>
</dbReference>
<dbReference type="Proteomes" id="UP001642484">
    <property type="component" value="Unassembled WGS sequence"/>
</dbReference>
<keyword evidence="2" id="KW-1133">Transmembrane helix</keyword>
<organism evidence="4 5">
    <name type="scientific">Durusdinium trenchii</name>
    <dbReference type="NCBI Taxonomy" id="1381693"/>
    <lineage>
        <taxon>Eukaryota</taxon>
        <taxon>Sar</taxon>
        <taxon>Alveolata</taxon>
        <taxon>Dinophyceae</taxon>
        <taxon>Suessiales</taxon>
        <taxon>Symbiodiniaceae</taxon>
        <taxon>Durusdinium</taxon>
    </lineage>
</organism>
<gene>
    <name evidence="4" type="ORF">CCMP2556_LOCUS44612</name>
</gene>
<dbReference type="PANTHER" id="PTHR22576">
    <property type="entry name" value="MUCOSA ASSOCIATED LYMPHOID TISSUE LYMPHOMA TRANSLOCATION PROTEIN 1/PARACASPASE"/>
    <property type="match status" value="1"/>
</dbReference>
<proteinExistence type="predicted"/>
<evidence type="ECO:0000256" key="2">
    <source>
        <dbReference type="SAM" id="Phobius"/>
    </source>
</evidence>
<reference evidence="4 5" key="1">
    <citation type="submission" date="2024-02" db="EMBL/GenBank/DDBJ databases">
        <authorList>
            <person name="Chen Y."/>
            <person name="Shah S."/>
            <person name="Dougan E. K."/>
            <person name="Thang M."/>
            <person name="Chan C."/>
        </authorList>
    </citation>
    <scope>NUCLEOTIDE SEQUENCE [LARGE SCALE GENOMIC DNA]</scope>
</reference>
<feature type="coiled-coil region" evidence="1">
    <location>
        <begin position="611"/>
        <end position="645"/>
    </location>
</feature>
<dbReference type="InterPro" id="IPR052039">
    <property type="entry name" value="Caspase-related_regulators"/>
</dbReference>
<keyword evidence="5" id="KW-1185">Reference proteome</keyword>
<dbReference type="Pfam" id="PF00656">
    <property type="entry name" value="Peptidase_C14"/>
    <property type="match status" value="1"/>
</dbReference>
<accession>A0ABP0QYE6</accession>
<comment type="caution">
    <text evidence="4">The sequence shown here is derived from an EMBL/GenBank/DDBJ whole genome shotgun (WGS) entry which is preliminary data.</text>
</comment>
<evidence type="ECO:0000313" key="5">
    <source>
        <dbReference type="Proteomes" id="UP001642484"/>
    </source>
</evidence>
<keyword evidence="2" id="KW-0472">Membrane</keyword>
<feature type="domain" description="Peptidase C14 caspase" evidence="3">
    <location>
        <begin position="143"/>
        <end position="366"/>
    </location>
</feature>
<dbReference type="PANTHER" id="PTHR22576:SF37">
    <property type="entry name" value="MUCOSA-ASSOCIATED LYMPHOID TISSUE LYMPHOMA TRANSLOCATION PROTEIN 1"/>
    <property type="match status" value="1"/>
</dbReference>
<name>A0ABP0QYE6_9DINO</name>
<keyword evidence="2" id="KW-0812">Transmembrane</keyword>
<dbReference type="Gene3D" id="3.40.50.1460">
    <property type="match status" value="1"/>
</dbReference>
<dbReference type="InterPro" id="IPR029030">
    <property type="entry name" value="Caspase-like_dom_sf"/>
</dbReference>
<sequence>MFFDLRLALKILEEPRCSVQRISLRPNCFEALGLESTQCTANISDKDLLRSYFRQLQNLWNRFLSLACWASWNLELLSVCLWTTILVRASPSRFSEFKAHQRVRDWYHDFRKKLEIWKSKIASGLVKCSDSADQCNVDVSANKLCFCIGISSYSNQGKWNALPNAAADAVKVSRAFASLGYTCHTVAQDVVNDKDFQHEYDQLLSAVNQETQVVVLYFAGHGTEINSKLHLCFSDASCGHPSAGMLAEEELTKPILNMRTPAPNQSLALISMFDCCRDDLGAIETHSGYRSLRGRTRQYGEIRSCLSGRQASDAFGASSSGPFAHALCHYLYQNQAYTLKELYEHVGSSVMRNTRNRQMCELKCESTELSLRFDLFVTDEKFDTLLSSMEDADSIERDLNGKPDCGEVAGIEDRVALRQKVAVQMCGNTARSSKQVAEMRENPAKSFKHHASVPNRLINVEHPPEPLPVIARGALVFALLSLLILGCTCLWLCDERQRLQHRVLVLEEENMRLRGHAVLECLKTMCGAFKSPQPFATAAFVVAFASLQTVLVGKCIWLRKRSRELTLDLWEERYNCKWMETKAFELRQKLDQQILDCNSWKTRVHQLELSLDKQNAKLRGVECDLERKETEVSQLEQSLSSMERFDGATVVAAAGAGVVGGVVGAIGAGFVGAAAVWGSIWGAAAARSSSPDRRR</sequence>
<evidence type="ECO:0000313" key="4">
    <source>
        <dbReference type="EMBL" id="CAK9093330.1"/>
    </source>
</evidence>
<dbReference type="SUPFAM" id="SSF52129">
    <property type="entry name" value="Caspase-like"/>
    <property type="match status" value="1"/>
</dbReference>
<keyword evidence="1" id="KW-0175">Coiled coil</keyword>
<evidence type="ECO:0000256" key="1">
    <source>
        <dbReference type="SAM" id="Coils"/>
    </source>
</evidence>
<dbReference type="EMBL" id="CAXAMN010025195">
    <property type="protein sequence ID" value="CAK9093330.1"/>
    <property type="molecule type" value="Genomic_DNA"/>
</dbReference>
<protein>
    <recommendedName>
        <fullName evidence="3">Peptidase C14 caspase domain-containing protein</fullName>
    </recommendedName>
</protein>